<keyword evidence="1" id="KW-1133">Transmembrane helix</keyword>
<protein>
    <submittedName>
        <fullName evidence="2">Uncharacterized protein</fullName>
    </submittedName>
</protein>
<comment type="caution">
    <text evidence="2">The sequence shown here is derived from an EMBL/GenBank/DDBJ whole genome shotgun (WGS) entry which is preliminary data.</text>
</comment>
<proteinExistence type="predicted"/>
<keyword evidence="1" id="KW-0812">Transmembrane</keyword>
<accession>A0ABY3NQ12</accession>
<feature type="transmembrane region" description="Helical" evidence="1">
    <location>
        <begin position="39"/>
        <end position="62"/>
    </location>
</feature>
<keyword evidence="1" id="KW-0472">Membrane</keyword>
<dbReference type="EMBL" id="VNHN01000040">
    <property type="protein sequence ID" value="TYP03186.1"/>
    <property type="molecule type" value="Genomic_DNA"/>
</dbReference>
<keyword evidence="3" id="KW-1185">Reference proteome</keyword>
<dbReference type="Proteomes" id="UP000324170">
    <property type="component" value="Unassembled WGS sequence"/>
</dbReference>
<evidence type="ECO:0000313" key="3">
    <source>
        <dbReference type="Proteomes" id="UP000324170"/>
    </source>
</evidence>
<organism evidence="2 3">
    <name type="scientific">Xenorhabdus doucetiae</name>
    <dbReference type="NCBI Taxonomy" id="351671"/>
    <lineage>
        <taxon>Bacteria</taxon>
        <taxon>Pseudomonadati</taxon>
        <taxon>Pseudomonadota</taxon>
        <taxon>Gammaproteobacteria</taxon>
        <taxon>Enterobacterales</taxon>
        <taxon>Morganellaceae</taxon>
        <taxon>Xenorhabdus</taxon>
    </lineage>
</organism>
<evidence type="ECO:0000256" key="1">
    <source>
        <dbReference type="SAM" id="Phobius"/>
    </source>
</evidence>
<sequence length="71" mass="8458">MKLLVLHVTQFSVFFVLFALVNYFFILNRNKKKSIKFSLIISAIYLLTEIFSFHFLMAFYYISTLFMDVNG</sequence>
<name>A0ABY3NQ12_9GAMM</name>
<reference evidence="2 3" key="1">
    <citation type="submission" date="2019-07" db="EMBL/GenBank/DDBJ databases">
        <title>Genomic Encyclopedia of Type Strains, Phase I: the one thousand microbial genomes (KMG-I) project.</title>
        <authorList>
            <person name="Kyrpides N."/>
        </authorList>
    </citation>
    <scope>NUCLEOTIDE SEQUENCE [LARGE SCALE GENOMIC DNA]</scope>
    <source>
        <strain evidence="2 3">DSM 17909</strain>
    </source>
</reference>
<evidence type="ECO:0000313" key="2">
    <source>
        <dbReference type="EMBL" id="TYP03186.1"/>
    </source>
</evidence>
<feature type="transmembrane region" description="Helical" evidence="1">
    <location>
        <begin position="6"/>
        <end position="27"/>
    </location>
</feature>
<gene>
    <name evidence="2" type="ORF">LY16_02390</name>
</gene>